<dbReference type="EMBL" id="BAABGY010000011">
    <property type="protein sequence ID" value="GAA4339428.1"/>
    <property type="molecule type" value="Genomic_DNA"/>
</dbReference>
<proteinExistence type="predicted"/>
<sequence>MLTDTYIDNTGKGGPTLLKSGGTFEFTFDTLKPATSQTTYVTPWAAREMIQDLLKADWDNEEKGDKIIAVEFDKQALLQILSQNGCEGIRFSLCRFNERDTLVAFGISGDGTLIGEEMFLESFVPASAAPPPGSEQGHGITLRAFKEKLARKSGEGFTGNPGDVTDMLIKHKFGV</sequence>
<evidence type="ECO:0000313" key="1">
    <source>
        <dbReference type="EMBL" id="GAA4339428.1"/>
    </source>
</evidence>
<name>A0ABP8HHK3_9BACT</name>
<dbReference type="Proteomes" id="UP001501725">
    <property type="component" value="Unassembled WGS sequence"/>
</dbReference>
<evidence type="ECO:0000313" key="2">
    <source>
        <dbReference type="Proteomes" id="UP001501725"/>
    </source>
</evidence>
<organism evidence="1 2">
    <name type="scientific">Flaviaesturariibacter amylovorans</name>
    <dbReference type="NCBI Taxonomy" id="1084520"/>
    <lineage>
        <taxon>Bacteria</taxon>
        <taxon>Pseudomonadati</taxon>
        <taxon>Bacteroidota</taxon>
        <taxon>Chitinophagia</taxon>
        <taxon>Chitinophagales</taxon>
        <taxon>Chitinophagaceae</taxon>
        <taxon>Flaviaestuariibacter</taxon>
    </lineage>
</organism>
<reference evidence="2" key="1">
    <citation type="journal article" date="2019" name="Int. J. Syst. Evol. Microbiol.">
        <title>The Global Catalogue of Microorganisms (GCM) 10K type strain sequencing project: providing services to taxonomists for standard genome sequencing and annotation.</title>
        <authorList>
            <consortium name="The Broad Institute Genomics Platform"/>
            <consortium name="The Broad Institute Genome Sequencing Center for Infectious Disease"/>
            <person name="Wu L."/>
            <person name="Ma J."/>
        </authorList>
    </citation>
    <scope>NUCLEOTIDE SEQUENCE [LARGE SCALE GENOMIC DNA]</scope>
    <source>
        <strain evidence="2">JCM 17919</strain>
    </source>
</reference>
<gene>
    <name evidence="1" type="ORF">GCM10023184_36530</name>
</gene>
<comment type="caution">
    <text evidence="1">The sequence shown here is derived from an EMBL/GenBank/DDBJ whole genome shotgun (WGS) entry which is preliminary data.</text>
</comment>
<accession>A0ABP8HHK3</accession>
<keyword evidence="2" id="KW-1185">Reference proteome</keyword>
<protein>
    <submittedName>
        <fullName evidence="1">Uncharacterized protein</fullName>
    </submittedName>
</protein>